<protein>
    <submittedName>
        <fullName evidence="2">Uncharacterized protein</fullName>
    </submittedName>
</protein>
<accession>A0A7G9R7X4</accession>
<feature type="compositionally biased region" description="Polar residues" evidence="1">
    <location>
        <begin position="1"/>
        <end position="21"/>
    </location>
</feature>
<dbReference type="AlphaFoldDB" id="A0A7G9R7X4"/>
<reference evidence="2 3" key="1">
    <citation type="submission" date="2020-08" db="EMBL/GenBank/DDBJ databases">
        <title>Genome sequence of Nocardioides mesophilus KACC 16243T.</title>
        <authorList>
            <person name="Hyun D.-W."/>
            <person name="Bae J.-W."/>
        </authorList>
    </citation>
    <scope>NUCLEOTIDE SEQUENCE [LARGE SCALE GENOMIC DNA]</scope>
    <source>
        <strain evidence="2 3">KACC 16243</strain>
    </source>
</reference>
<feature type="region of interest" description="Disordered" evidence="1">
    <location>
        <begin position="162"/>
        <end position="265"/>
    </location>
</feature>
<proteinExistence type="predicted"/>
<evidence type="ECO:0000313" key="2">
    <source>
        <dbReference type="EMBL" id="QNN51699.1"/>
    </source>
</evidence>
<dbReference type="RefSeq" id="WP_187577535.1">
    <property type="nucleotide sequence ID" value="NZ_CP060713.1"/>
</dbReference>
<feature type="compositionally biased region" description="Polar residues" evidence="1">
    <location>
        <begin position="245"/>
        <end position="265"/>
    </location>
</feature>
<sequence length="265" mass="26895">MSTTDFSGSETTASPYGTTSDSKTDQAKQAAGTAKDESRHVAGVAQDEAKNVASEAKSQVHGLIDQATSQVEEQSRSQKDKLASTTRTFGDDLGSMAANGEGLAADLARQVAERAKSLSSHLENREPGELLDDVRDFARRKPGTFLLGALAAGVVAGRLTRGAKEAREGQSSSTTGTAYGTGTTYGQTYAADVTSPGDPYTTGYAAGTSGAVDDPTLTGTGTAAGDPLAGTGTPGADPVYPAGSDVTTSADPSNTWTDTSEGGRL</sequence>
<dbReference type="Proteomes" id="UP000515947">
    <property type="component" value="Chromosome"/>
</dbReference>
<name>A0A7G9R7X4_9ACTN</name>
<dbReference type="KEGG" id="nmes:H9L09_14150"/>
<evidence type="ECO:0000256" key="1">
    <source>
        <dbReference type="SAM" id="MobiDB-lite"/>
    </source>
</evidence>
<feature type="region of interest" description="Disordered" evidence="1">
    <location>
        <begin position="1"/>
        <end position="95"/>
    </location>
</feature>
<feature type="compositionally biased region" description="Basic and acidic residues" evidence="1">
    <location>
        <begin position="73"/>
        <end position="82"/>
    </location>
</feature>
<organism evidence="2 3">
    <name type="scientific">Nocardioides mesophilus</name>
    <dbReference type="NCBI Taxonomy" id="433659"/>
    <lineage>
        <taxon>Bacteria</taxon>
        <taxon>Bacillati</taxon>
        <taxon>Actinomycetota</taxon>
        <taxon>Actinomycetes</taxon>
        <taxon>Propionibacteriales</taxon>
        <taxon>Nocardioidaceae</taxon>
        <taxon>Nocardioides</taxon>
    </lineage>
</organism>
<dbReference type="EMBL" id="CP060713">
    <property type="protein sequence ID" value="QNN51699.1"/>
    <property type="molecule type" value="Genomic_DNA"/>
</dbReference>
<feature type="compositionally biased region" description="Low complexity" evidence="1">
    <location>
        <begin position="169"/>
        <end position="191"/>
    </location>
</feature>
<evidence type="ECO:0000313" key="3">
    <source>
        <dbReference type="Proteomes" id="UP000515947"/>
    </source>
</evidence>
<gene>
    <name evidence="2" type="ORF">H9L09_14150</name>
</gene>
<keyword evidence="3" id="KW-1185">Reference proteome</keyword>